<name>A0A919XLQ0_9BACL</name>
<comment type="caution">
    <text evidence="1">The sequence shown here is derived from an EMBL/GenBank/DDBJ whole genome shotgun (WGS) entry which is preliminary data.</text>
</comment>
<protein>
    <submittedName>
        <fullName evidence="1">Uncharacterized protein</fullName>
    </submittedName>
</protein>
<gene>
    <name evidence="1" type="ORF">J41TS12_01620</name>
</gene>
<evidence type="ECO:0000313" key="1">
    <source>
        <dbReference type="EMBL" id="GIO35301.1"/>
    </source>
</evidence>
<dbReference type="AlphaFoldDB" id="A0A919XLQ0"/>
<keyword evidence="2" id="KW-1185">Reference proteome</keyword>
<organism evidence="1 2">
    <name type="scientific">Paenibacillus antibioticophila</name>
    <dbReference type="NCBI Taxonomy" id="1274374"/>
    <lineage>
        <taxon>Bacteria</taxon>
        <taxon>Bacillati</taxon>
        <taxon>Bacillota</taxon>
        <taxon>Bacilli</taxon>
        <taxon>Bacillales</taxon>
        <taxon>Paenibacillaceae</taxon>
        <taxon>Paenibacillus</taxon>
    </lineage>
</organism>
<proteinExistence type="predicted"/>
<reference evidence="1 2" key="1">
    <citation type="submission" date="2021-03" db="EMBL/GenBank/DDBJ databases">
        <title>Antimicrobial resistance genes in bacteria isolated from Japanese honey, and their potential for conferring macrolide and lincosamide resistance in the American foulbrood pathogen Paenibacillus larvae.</title>
        <authorList>
            <person name="Okamoto M."/>
            <person name="Kumagai M."/>
            <person name="Kanamori H."/>
            <person name="Takamatsu D."/>
        </authorList>
    </citation>
    <scope>NUCLEOTIDE SEQUENCE [LARGE SCALE GENOMIC DNA]</scope>
    <source>
        <strain evidence="1 2">J41TS12</strain>
    </source>
</reference>
<dbReference type="Proteomes" id="UP000681162">
    <property type="component" value="Unassembled WGS sequence"/>
</dbReference>
<evidence type="ECO:0000313" key="2">
    <source>
        <dbReference type="Proteomes" id="UP000681162"/>
    </source>
</evidence>
<accession>A0A919XLQ0</accession>
<sequence length="57" mass="6297">MQQTSAGLEMGTYRRPGLLGKIWTMQPDKGVPLLRLQPGYQPFGINHLGPCGRSSQK</sequence>
<dbReference type="EMBL" id="BORR01000001">
    <property type="protein sequence ID" value="GIO35301.1"/>
    <property type="molecule type" value="Genomic_DNA"/>
</dbReference>